<protein>
    <submittedName>
        <fullName evidence="2">Uncharacterized protein</fullName>
    </submittedName>
</protein>
<keyword evidence="3" id="KW-1185">Reference proteome</keyword>
<evidence type="ECO:0000256" key="1">
    <source>
        <dbReference type="SAM" id="Phobius"/>
    </source>
</evidence>
<keyword evidence="1" id="KW-1133">Transmembrane helix</keyword>
<feature type="transmembrane region" description="Helical" evidence="1">
    <location>
        <begin position="41"/>
        <end position="64"/>
    </location>
</feature>
<evidence type="ECO:0000313" key="2">
    <source>
        <dbReference type="EMBL" id="CAL0315063.1"/>
    </source>
</evidence>
<dbReference type="Proteomes" id="UP001497480">
    <property type="component" value="Unassembled WGS sequence"/>
</dbReference>
<comment type="caution">
    <text evidence="2">The sequence shown here is derived from an EMBL/GenBank/DDBJ whole genome shotgun (WGS) entry which is preliminary data.</text>
</comment>
<dbReference type="EMBL" id="CAXHTB010000011">
    <property type="protein sequence ID" value="CAL0315063.1"/>
    <property type="molecule type" value="Genomic_DNA"/>
</dbReference>
<name>A0AAV1X0N6_LUPLU</name>
<keyword evidence="1" id="KW-0812">Transmembrane</keyword>
<gene>
    <name evidence="2" type="ORF">LLUT_LOCUS16123</name>
</gene>
<feature type="transmembrane region" description="Helical" evidence="1">
    <location>
        <begin position="84"/>
        <end position="104"/>
    </location>
</feature>
<reference evidence="2 3" key="1">
    <citation type="submission" date="2024-03" db="EMBL/GenBank/DDBJ databases">
        <authorList>
            <person name="Martinez-Hernandez J."/>
        </authorList>
    </citation>
    <scope>NUCLEOTIDE SEQUENCE [LARGE SCALE GENOMIC DNA]</scope>
</reference>
<accession>A0AAV1X0N6</accession>
<sequence length="105" mass="12002">MHYNNNLFLLFIIRNHISKTSLLILEETDCTVPVMIAKIRVLVVGVLYGSFPLYPLDPFFLVAFRCSLLPKVPSDTLSLFQNTLLLYAFTPMTISLSFHVNVYAF</sequence>
<proteinExistence type="predicted"/>
<evidence type="ECO:0000313" key="3">
    <source>
        <dbReference type="Proteomes" id="UP001497480"/>
    </source>
</evidence>
<keyword evidence="1" id="KW-0472">Membrane</keyword>
<organism evidence="2 3">
    <name type="scientific">Lupinus luteus</name>
    <name type="common">European yellow lupine</name>
    <dbReference type="NCBI Taxonomy" id="3873"/>
    <lineage>
        <taxon>Eukaryota</taxon>
        <taxon>Viridiplantae</taxon>
        <taxon>Streptophyta</taxon>
        <taxon>Embryophyta</taxon>
        <taxon>Tracheophyta</taxon>
        <taxon>Spermatophyta</taxon>
        <taxon>Magnoliopsida</taxon>
        <taxon>eudicotyledons</taxon>
        <taxon>Gunneridae</taxon>
        <taxon>Pentapetalae</taxon>
        <taxon>rosids</taxon>
        <taxon>fabids</taxon>
        <taxon>Fabales</taxon>
        <taxon>Fabaceae</taxon>
        <taxon>Papilionoideae</taxon>
        <taxon>50 kb inversion clade</taxon>
        <taxon>genistoids sensu lato</taxon>
        <taxon>core genistoids</taxon>
        <taxon>Genisteae</taxon>
        <taxon>Lupinus</taxon>
    </lineage>
</organism>
<dbReference type="AlphaFoldDB" id="A0AAV1X0N6"/>